<comment type="caution">
    <text evidence="2">The sequence shown here is derived from an EMBL/GenBank/DDBJ whole genome shotgun (WGS) entry which is preliminary data.</text>
</comment>
<accession>A0A1F8EYL4</accession>
<name>A0A1F8EYL4_9BACT</name>
<evidence type="ECO:0000313" key="3">
    <source>
        <dbReference type="Proteomes" id="UP000177507"/>
    </source>
</evidence>
<gene>
    <name evidence="2" type="ORF">A2831_03470</name>
</gene>
<evidence type="ECO:0000256" key="1">
    <source>
        <dbReference type="SAM" id="Phobius"/>
    </source>
</evidence>
<dbReference type="EMBL" id="MGJI01000007">
    <property type="protein sequence ID" value="OGN05578.1"/>
    <property type="molecule type" value="Genomic_DNA"/>
</dbReference>
<keyword evidence="1" id="KW-1133">Transmembrane helix</keyword>
<dbReference type="STRING" id="1802668.A2831_03470"/>
<dbReference type="AlphaFoldDB" id="A0A1F8EYL4"/>
<reference evidence="2 3" key="1">
    <citation type="journal article" date="2016" name="Nat. Commun.">
        <title>Thousands of microbial genomes shed light on interconnected biogeochemical processes in an aquifer system.</title>
        <authorList>
            <person name="Anantharaman K."/>
            <person name="Brown C.T."/>
            <person name="Hug L.A."/>
            <person name="Sharon I."/>
            <person name="Castelle C.J."/>
            <person name="Probst A.J."/>
            <person name="Thomas B.C."/>
            <person name="Singh A."/>
            <person name="Wilkins M.J."/>
            <person name="Karaoz U."/>
            <person name="Brodie E.L."/>
            <person name="Williams K.H."/>
            <person name="Hubbard S.S."/>
            <person name="Banfield J.F."/>
        </authorList>
    </citation>
    <scope>NUCLEOTIDE SEQUENCE [LARGE SCALE GENOMIC DNA]</scope>
</reference>
<feature type="transmembrane region" description="Helical" evidence="1">
    <location>
        <begin position="26"/>
        <end position="47"/>
    </location>
</feature>
<sequence length="157" mass="17409">MTVNLKNANLLLIFDKNLEDWMSANVVYIITVSIVLIIGIASAYHFLQASRTKKEIEELYSILRERSEEIGTKLCQLLVVNGLQFERSQPEPAVHSIIVSKNGSPAARVLINVDRGYTPLEISFPSGQNYYRGVSFDNLPQAALDSILGTLKEGGRA</sequence>
<protein>
    <submittedName>
        <fullName evidence="2">Uncharacterized protein</fullName>
    </submittedName>
</protein>
<organism evidence="2 3">
    <name type="scientific">Candidatus Yanofskybacteria bacterium RIFCSPHIGHO2_01_FULL_44_17</name>
    <dbReference type="NCBI Taxonomy" id="1802668"/>
    <lineage>
        <taxon>Bacteria</taxon>
        <taxon>Candidatus Yanofskyibacteriota</taxon>
    </lineage>
</organism>
<keyword evidence="1" id="KW-0812">Transmembrane</keyword>
<evidence type="ECO:0000313" key="2">
    <source>
        <dbReference type="EMBL" id="OGN05578.1"/>
    </source>
</evidence>
<dbReference type="Proteomes" id="UP000177507">
    <property type="component" value="Unassembled WGS sequence"/>
</dbReference>
<keyword evidence="1" id="KW-0472">Membrane</keyword>
<proteinExistence type="predicted"/>